<evidence type="ECO:0008006" key="4">
    <source>
        <dbReference type="Google" id="ProtNLM"/>
    </source>
</evidence>
<dbReference type="EMBL" id="BMCG01000003">
    <property type="protein sequence ID" value="GGC08505.1"/>
    <property type="molecule type" value="Genomic_DNA"/>
</dbReference>
<gene>
    <name evidence="2" type="ORF">GCM10007205_16960</name>
</gene>
<proteinExistence type="predicted"/>
<reference evidence="2" key="2">
    <citation type="submission" date="2020-09" db="EMBL/GenBank/DDBJ databases">
        <authorList>
            <person name="Sun Q."/>
            <person name="Sedlacek I."/>
        </authorList>
    </citation>
    <scope>NUCLEOTIDE SEQUENCE</scope>
    <source>
        <strain evidence="2">CCM 7086</strain>
    </source>
</reference>
<comment type="caution">
    <text evidence="2">The sequence shown here is derived from an EMBL/GenBank/DDBJ whole genome shotgun (WGS) entry which is preliminary data.</text>
</comment>
<dbReference type="AlphaFoldDB" id="A0A8J2XY30"/>
<dbReference type="Proteomes" id="UP000620266">
    <property type="component" value="Unassembled WGS sequence"/>
</dbReference>
<reference evidence="2" key="1">
    <citation type="journal article" date="2014" name="Int. J. Syst. Evol. Microbiol.">
        <title>Complete genome sequence of Corynebacterium casei LMG S-19264T (=DSM 44701T), isolated from a smear-ripened cheese.</title>
        <authorList>
            <consortium name="US DOE Joint Genome Institute (JGI-PGF)"/>
            <person name="Walter F."/>
            <person name="Albersmeier A."/>
            <person name="Kalinowski J."/>
            <person name="Ruckert C."/>
        </authorList>
    </citation>
    <scope>NUCLEOTIDE SEQUENCE</scope>
    <source>
        <strain evidence="2">CCM 7086</strain>
    </source>
</reference>
<organism evidence="2 3">
    <name type="scientific">Oxalicibacterium flavum</name>
    <dbReference type="NCBI Taxonomy" id="179467"/>
    <lineage>
        <taxon>Bacteria</taxon>
        <taxon>Pseudomonadati</taxon>
        <taxon>Pseudomonadota</taxon>
        <taxon>Betaproteobacteria</taxon>
        <taxon>Burkholderiales</taxon>
        <taxon>Oxalobacteraceae</taxon>
        <taxon>Oxalicibacterium</taxon>
    </lineage>
</organism>
<accession>A0A8J2XY30</accession>
<sequence length="175" mass="18833">MRTLKQTVLLSLLCGTALSAHAAEPQIRPGLWEISASSNLLSLVEQVPPDQRRHLGNLAKQYGFVMPDIKDGAASSQVCVTPEMAAHNIPPTSYHRQSGCEARNARQSDNRFTADLFCDGEQVNGTGWTEATLADAEHFTGKTAFKGLVHGVTVDEQANTSGRWLAADCTAASRP</sequence>
<keyword evidence="1" id="KW-0732">Signal</keyword>
<dbReference type="InterPro" id="IPR022061">
    <property type="entry name" value="DUF3617"/>
</dbReference>
<keyword evidence="3" id="KW-1185">Reference proteome</keyword>
<name>A0A8J2XY30_9BURK</name>
<evidence type="ECO:0000313" key="2">
    <source>
        <dbReference type="EMBL" id="GGC08505.1"/>
    </source>
</evidence>
<dbReference type="Pfam" id="PF12276">
    <property type="entry name" value="DUF3617"/>
    <property type="match status" value="1"/>
</dbReference>
<evidence type="ECO:0000313" key="3">
    <source>
        <dbReference type="Proteomes" id="UP000620266"/>
    </source>
</evidence>
<protein>
    <recommendedName>
        <fullName evidence="4">DUF3617 domain-containing protein</fullName>
    </recommendedName>
</protein>
<dbReference type="RefSeq" id="WP_188395788.1">
    <property type="nucleotide sequence ID" value="NZ_BMCG01000003.1"/>
</dbReference>
<feature type="signal peptide" evidence="1">
    <location>
        <begin position="1"/>
        <end position="22"/>
    </location>
</feature>
<feature type="chain" id="PRO_5035156194" description="DUF3617 domain-containing protein" evidence="1">
    <location>
        <begin position="23"/>
        <end position="175"/>
    </location>
</feature>
<evidence type="ECO:0000256" key="1">
    <source>
        <dbReference type="SAM" id="SignalP"/>
    </source>
</evidence>